<dbReference type="OrthoDB" id="3040244at2759"/>
<evidence type="ECO:0000313" key="3">
    <source>
        <dbReference type="Proteomes" id="UP000623687"/>
    </source>
</evidence>
<dbReference type="RefSeq" id="XP_036637077.1">
    <property type="nucleotide sequence ID" value="XM_036771232.1"/>
</dbReference>
<comment type="caution">
    <text evidence="2">The sequence shown here is derived from an EMBL/GenBank/DDBJ whole genome shotgun (WGS) entry which is preliminary data.</text>
</comment>
<dbReference type="PANTHER" id="PTHR22946">
    <property type="entry name" value="DIENELACTONE HYDROLASE DOMAIN-CONTAINING PROTEIN-RELATED"/>
    <property type="match status" value="1"/>
</dbReference>
<dbReference type="GeneID" id="59371423"/>
<dbReference type="InterPro" id="IPR050261">
    <property type="entry name" value="FrsA_esterase"/>
</dbReference>
<dbReference type="Proteomes" id="UP000623687">
    <property type="component" value="Unassembled WGS sequence"/>
</dbReference>
<reference evidence="2" key="1">
    <citation type="submission" date="2019-07" db="EMBL/GenBank/DDBJ databases">
        <authorList>
            <person name="Palmer J.M."/>
        </authorList>
    </citation>
    <scope>NUCLEOTIDE SEQUENCE</scope>
    <source>
        <strain evidence="2">PC9</strain>
    </source>
</reference>
<dbReference type="GO" id="GO:0016788">
    <property type="term" value="F:hydrolase activity, acting on ester bonds"/>
    <property type="evidence" value="ECO:0007669"/>
    <property type="project" value="UniProtKB-ARBA"/>
</dbReference>
<sequence length="137" mass="14737">MQVRVPTNSCSTGPAPFPLVVAGHGMTVIKDAGLASFGERWASDAGYASLIFDYQFFGDSGGEPRNFVSLEKQLEGYKSVLKWARQHPDLFRNDNIIVMGSALSGISVSQLLLEDTSVAGGMAHCPTWDGSINLPRC</sequence>
<protein>
    <recommendedName>
        <fullName evidence="4">Serine aminopeptidase S33 domain-containing protein</fullName>
    </recommendedName>
</protein>
<dbReference type="InterPro" id="IPR029058">
    <property type="entry name" value="AB_hydrolase_fold"/>
</dbReference>
<evidence type="ECO:0000256" key="1">
    <source>
        <dbReference type="ARBA" id="ARBA00022801"/>
    </source>
</evidence>
<accession>A0A8H7DYU5</accession>
<evidence type="ECO:0000313" key="2">
    <source>
        <dbReference type="EMBL" id="KAF7441233.1"/>
    </source>
</evidence>
<evidence type="ECO:0008006" key="4">
    <source>
        <dbReference type="Google" id="ProtNLM"/>
    </source>
</evidence>
<dbReference type="AlphaFoldDB" id="A0A8H7DYU5"/>
<dbReference type="Gene3D" id="3.40.50.1820">
    <property type="entry name" value="alpha/beta hydrolase"/>
    <property type="match status" value="1"/>
</dbReference>
<dbReference type="PANTHER" id="PTHR22946:SF9">
    <property type="entry name" value="POLYKETIDE TRANSFERASE AF380"/>
    <property type="match status" value="1"/>
</dbReference>
<dbReference type="VEuPathDB" id="FungiDB:PC9H_001582"/>
<keyword evidence="1" id="KW-0378">Hydrolase</keyword>
<gene>
    <name evidence="2" type="ORF">PC9H_001582</name>
</gene>
<organism evidence="2 3">
    <name type="scientific">Pleurotus ostreatus</name>
    <name type="common">Oyster mushroom</name>
    <name type="synonym">White-rot fungus</name>
    <dbReference type="NCBI Taxonomy" id="5322"/>
    <lineage>
        <taxon>Eukaryota</taxon>
        <taxon>Fungi</taxon>
        <taxon>Dikarya</taxon>
        <taxon>Basidiomycota</taxon>
        <taxon>Agaricomycotina</taxon>
        <taxon>Agaricomycetes</taxon>
        <taxon>Agaricomycetidae</taxon>
        <taxon>Agaricales</taxon>
        <taxon>Pleurotineae</taxon>
        <taxon>Pleurotaceae</taxon>
        <taxon>Pleurotus</taxon>
    </lineage>
</organism>
<dbReference type="EMBL" id="JACETU010000001">
    <property type="protein sequence ID" value="KAF7441233.1"/>
    <property type="molecule type" value="Genomic_DNA"/>
</dbReference>
<proteinExistence type="predicted"/>
<dbReference type="SUPFAM" id="SSF53474">
    <property type="entry name" value="alpha/beta-Hydrolases"/>
    <property type="match status" value="1"/>
</dbReference>
<keyword evidence="3" id="KW-1185">Reference proteome</keyword>
<name>A0A8H7DYU5_PLEOS</name>